<evidence type="ECO:0000313" key="2">
    <source>
        <dbReference type="EMBL" id="TFY79543.1"/>
    </source>
</evidence>
<keyword evidence="3" id="KW-1185">Reference proteome</keyword>
<proteinExistence type="predicted"/>
<feature type="compositionally biased region" description="Polar residues" evidence="1">
    <location>
        <begin position="22"/>
        <end position="31"/>
    </location>
</feature>
<feature type="region of interest" description="Disordered" evidence="1">
    <location>
        <begin position="1"/>
        <end position="53"/>
    </location>
</feature>
<comment type="caution">
    <text evidence="2">The sequence shown here is derived from an EMBL/GenBank/DDBJ whole genome shotgun (WGS) entry which is preliminary data.</text>
</comment>
<evidence type="ECO:0000256" key="1">
    <source>
        <dbReference type="SAM" id="MobiDB-lite"/>
    </source>
</evidence>
<reference evidence="2 3" key="1">
    <citation type="submission" date="2019-02" db="EMBL/GenBank/DDBJ databases">
        <title>Genome sequencing of the rare red list fungi Hericium alpestre (H. flagellum).</title>
        <authorList>
            <person name="Buettner E."/>
            <person name="Kellner H."/>
        </authorList>
    </citation>
    <scope>NUCLEOTIDE SEQUENCE [LARGE SCALE GENOMIC DNA]</scope>
    <source>
        <strain evidence="2 3">DSM 108284</strain>
    </source>
</reference>
<dbReference type="Proteomes" id="UP000298061">
    <property type="component" value="Unassembled WGS sequence"/>
</dbReference>
<gene>
    <name evidence="2" type="ORF">EWM64_g4469</name>
</gene>
<evidence type="ECO:0000313" key="3">
    <source>
        <dbReference type="Proteomes" id="UP000298061"/>
    </source>
</evidence>
<dbReference type="AlphaFoldDB" id="A0A4Y9ZZR8"/>
<feature type="region of interest" description="Disordered" evidence="1">
    <location>
        <begin position="77"/>
        <end position="101"/>
    </location>
</feature>
<accession>A0A4Y9ZZR8</accession>
<sequence>MWALSQEGTGDKVESSKKRSVATRNSNTSSADPRRIPDSGGASTSGRTAFSLDLGSPQYDGGLFCLEEEAARLNPSTLYSESPHQQETEIAEAADSDSYSLPDDSELQRKLLFGKCFLFEDCI</sequence>
<name>A0A4Y9ZZR8_9AGAM</name>
<dbReference type="EMBL" id="SFCI01000483">
    <property type="protein sequence ID" value="TFY79543.1"/>
    <property type="molecule type" value="Genomic_DNA"/>
</dbReference>
<protein>
    <submittedName>
        <fullName evidence="2">Uncharacterized protein</fullName>
    </submittedName>
</protein>
<organism evidence="2 3">
    <name type="scientific">Hericium alpestre</name>
    <dbReference type="NCBI Taxonomy" id="135208"/>
    <lineage>
        <taxon>Eukaryota</taxon>
        <taxon>Fungi</taxon>
        <taxon>Dikarya</taxon>
        <taxon>Basidiomycota</taxon>
        <taxon>Agaricomycotina</taxon>
        <taxon>Agaricomycetes</taxon>
        <taxon>Russulales</taxon>
        <taxon>Hericiaceae</taxon>
        <taxon>Hericium</taxon>
    </lineage>
</organism>